<evidence type="ECO:0000256" key="1">
    <source>
        <dbReference type="SAM" id="MobiDB-lite"/>
    </source>
</evidence>
<reference evidence="4 5" key="1">
    <citation type="submission" date="2020-08" db="EMBL/GenBank/DDBJ databases">
        <title>Genomic Encyclopedia of Type Strains, Phase IV (KMG-IV): sequencing the most valuable type-strain genomes for metagenomic binning, comparative biology and taxonomic classification.</title>
        <authorList>
            <person name="Goeker M."/>
        </authorList>
    </citation>
    <scope>NUCLEOTIDE SEQUENCE [LARGE SCALE GENOMIC DNA]</scope>
    <source>
        <strain evidence="4 5">DSM 23958</strain>
    </source>
</reference>
<dbReference type="NCBIfam" id="NF041927">
    <property type="entry name" value="Xrt_dep_XDP1"/>
    <property type="match status" value="1"/>
</dbReference>
<feature type="domain" description="Ice-binding protein C-terminal" evidence="3">
    <location>
        <begin position="268"/>
        <end position="289"/>
    </location>
</feature>
<dbReference type="InterPro" id="IPR013424">
    <property type="entry name" value="Ice-binding_C"/>
</dbReference>
<evidence type="ECO:0000259" key="3">
    <source>
        <dbReference type="Pfam" id="PF07589"/>
    </source>
</evidence>
<dbReference type="NCBIfam" id="TIGR02595">
    <property type="entry name" value="PEP_CTERM"/>
    <property type="match status" value="1"/>
</dbReference>
<accession>A0A840SBK8</accession>
<dbReference type="Pfam" id="PF07589">
    <property type="entry name" value="PEP-CTERM"/>
    <property type="match status" value="1"/>
</dbReference>
<protein>
    <recommendedName>
        <fullName evidence="3">Ice-binding protein C-terminal domain-containing protein</fullName>
    </recommendedName>
</protein>
<evidence type="ECO:0000313" key="4">
    <source>
        <dbReference type="EMBL" id="MBB5206164.1"/>
    </source>
</evidence>
<organism evidence="4 5">
    <name type="scientific">Inhella inkyongensis</name>
    <dbReference type="NCBI Taxonomy" id="392593"/>
    <lineage>
        <taxon>Bacteria</taxon>
        <taxon>Pseudomonadati</taxon>
        <taxon>Pseudomonadota</taxon>
        <taxon>Betaproteobacteria</taxon>
        <taxon>Burkholderiales</taxon>
        <taxon>Sphaerotilaceae</taxon>
        <taxon>Inhella</taxon>
    </lineage>
</organism>
<keyword evidence="5" id="KW-1185">Reference proteome</keyword>
<name>A0A840SBK8_9BURK</name>
<gene>
    <name evidence="4" type="ORF">HNQ51_003507</name>
</gene>
<feature type="region of interest" description="Disordered" evidence="1">
    <location>
        <begin position="92"/>
        <end position="123"/>
    </location>
</feature>
<keyword evidence="2" id="KW-0732">Signal</keyword>
<dbReference type="AlphaFoldDB" id="A0A840SBK8"/>
<sequence>MITHQRLSSLVKATAVISLGVAAASAQAATWNKTTTGGSCSSFSATPSCTINAATDANGAGTTATVTGWSNAATGTSTSTTGTWRAANLTDQGASGIGVNHGNTTADPNEGSGTAPGYEHAVDNNGRTDAVRLQFLDSTILRSVTLGWIGSDYDFTVLRWVGNGTLPTGATAGTMNWRVNASTNVASDSDTTAAGWNGWQLVGNYAGTVTGPTGTDQTVSINAAGDSSSFWLIMAYNSAFGTGAGLEMGNDSFKFLSFTSKVPASSNVPEPAGLALAGLALFGAGWVRRRKA</sequence>
<proteinExistence type="predicted"/>
<dbReference type="RefSeq" id="WP_175423584.1">
    <property type="nucleotide sequence ID" value="NZ_CP040709.1"/>
</dbReference>
<comment type="caution">
    <text evidence="4">The sequence shown here is derived from an EMBL/GenBank/DDBJ whole genome shotgun (WGS) entry which is preliminary data.</text>
</comment>
<feature type="chain" id="PRO_5032759791" description="Ice-binding protein C-terminal domain-containing protein" evidence="2">
    <location>
        <begin position="29"/>
        <end position="292"/>
    </location>
</feature>
<dbReference type="EMBL" id="JACHHO010000007">
    <property type="protein sequence ID" value="MBB5206164.1"/>
    <property type="molecule type" value="Genomic_DNA"/>
</dbReference>
<evidence type="ECO:0000256" key="2">
    <source>
        <dbReference type="SAM" id="SignalP"/>
    </source>
</evidence>
<dbReference type="InterPro" id="IPR049672">
    <property type="entry name" value="Xrt_dep_XDP1"/>
</dbReference>
<evidence type="ECO:0000313" key="5">
    <source>
        <dbReference type="Proteomes" id="UP000554837"/>
    </source>
</evidence>
<dbReference type="Proteomes" id="UP000554837">
    <property type="component" value="Unassembled WGS sequence"/>
</dbReference>
<feature type="signal peptide" evidence="2">
    <location>
        <begin position="1"/>
        <end position="28"/>
    </location>
</feature>